<accession>A0ABQ8J8X3</accession>
<sequence>MNKTIMKTTSNIFEPIELDTAISPRPLRATRTDVIRSGIDVPAAKNVRPIISDGIRNVSPTCVAHQTIKYE</sequence>
<gene>
    <name evidence="1" type="ORF">DERP_004153</name>
</gene>
<comment type="caution">
    <text evidence="1">The sequence shown here is derived from an EMBL/GenBank/DDBJ whole genome shotgun (WGS) entry which is preliminary data.</text>
</comment>
<keyword evidence="2" id="KW-1185">Reference proteome</keyword>
<reference evidence="1 2" key="1">
    <citation type="journal article" date="2018" name="J. Allergy Clin. Immunol.">
        <title>High-quality assembly of Dermatophagoides pteronyssinus genome and transcriptome reveals a wide range of novel allergens.</title>
        <authorList>
            <person name="Liu X.Y."/>
            <person name="Yang K.Y."/>
            <person name="Wang M.Q."/>
            <person name="Kwok J.S."/>
            <person name="Zeng X."/>
            <person name="Yang Z."/>
            <person name="Xiao X.J."/>
            <person name="Lau C.P."/>
            <person name="Li Y."/>
            <person name="Huang Z.M."/>
            <person name="Ba J.G."/>
            <person name="Yim A.K."/>
            <person name="Ouyang C.Y."/>
            <person name="Ngai S.M."/>
            <person name="Chan T.F."/>
            <person name="Leung E.L."/>
            <person name="Liu L."/>
            <person name="Liu Z.G."/>
            <person name="Tsui S.K."/>
        </authorList>
    </citation>
    <scope>NUCLEOTIDE SEQUENCE [LARGE SCALE GENOMIC DNA]</scope>
    <source>
        <strain evidence="1">Derp</strain>
    </source>
</reference>
<evidence type="ECO:0000313" key="1">
    <source>
        <dbReference type="EMBL" id="KAH9418827.1"/>
    </source>
</evidence>
<dbReference type="EMBL" id="NJHN03000062">
    <property type="protein sequence ID" value="KAH9418827.1"/>
    <property type="molecule type" value="Genomic_DNA"/>
</dbReference>
<dbReference type="Proteomes" id="UP000887458">
    <property type="component" value="Unassembled WGS sequence"/>
</dbReference>
<organism evidence="1 2">
    <name type="scientific">Dermatophagoides pteronyssinus</name>
    <name type="common">European house dust mite</name>
    <dbReference type="NCBI Taxonomy" id="6956"/>
    <lineage>
        <taxon>Eukaryota</taxon>
        <taxon>Metazoa</taxon>
        <taxon>Ecdysozoa</taxon>
        <taxon>Arthropoda</taxon>
        <taxon>Chelicerata</taxon>
        <taxon>Arachnida</taxon>
        <taxon>Acari</taxon>
        <taxon>Acariformes</taxon>
        <taxon>Sarcoptiformes</taxon>
        <taxon>Astigmata</taxon>
        <taxon>Psoroptidia</taxon>
        <taxon>Analgoidea</taxon>
        <taxon>Pyroglyphidae</taxon>
        <taxon>Dermatophagoidinae</taxon>
        <taxon>Dermatophagoides</taxon>
    </lineage>
</organism>
<protein>
    <submittedName>
        <fullName evidence="1">Uncharacterized protein</fullName>
    </submittedName>
</protein>
<proteinExistence type="predicted"/>
<evidence type="ECO:0000313" key="2">
    <source>
        <dbReference type="Proteomes" id="UP000887458"/>
    </source>
</evidence>
<name>A0ABQ8J8X3_DERPT</name>
<reference evidence="1 2" key="2">
    <citation type="journal article" date="2022" name="Mol. Biol. Evol.">
        <title>Comparative Genomics Reveals Insights into the Divergent Evolution of Astigmatic Mites and Household Pest Adaptations.</title>
        <authorList>
            <person name="Xiong Q."/>
            <person name="Wan A.T."/>
            <person name="Liu X."/>
            <person name="Fung C.S."/>
            <person name="Xiao X."/>
            <person name="Malainual N."/>
            <person name="Hou J."/>
            <person name="Wang L."/>
            <person name="Wang M."/>
            <person name="Yang K.Y."/>
            <person name="Cui Y."/>
            <person name="Leung E.L."/>
            <person name="Nong W."/>
            <person name="Shin S.K."/>
            <person name="Au S.W."/>
            <person name="Jeong K.Y."/>
            <person name="Chew F.T."/>
            <person name="Hui J.H."/>
            <person name="Leung T.F."/>
            <person name="Tungtrongchitr A."/>
            <person name="Zhong N."/>
            <person name="Liu Z."/>
            <person name="Tsui S.K."/>
        </authorList>
    </citation>
    <scope>NUCLEOTIDE SEQUENCE [LARGE SCALE GENOMIC DNA]</scope>
    <source>
        <strain evidence="1">Derp</strain>
    </source>
</reference>